<dbReference type="GeneID" id="106116644"/>
<protein>
    <submittedName>
        <fullName evidence="2">Uncharacterized protein LOC106116644</fullName>
    </submittedName>
</protein>
<evidence type="ECO:0000313" key="2">
    <source>
        <dbReference type="RefSeq" id="XP_013165988.1"/>
    </source>
</evidence>
<sequence length="181" mass="20987">MRQLTLAAVLLTLVANSFQIERLEDVLVYAVEPSNKIQKREVTDTTKKKSFNQFKEFVEDKLVQHTQALEHLVKLVQINEETSRQLLENLSNNIEQPKLPEKMEVISRRSFSSKTLTPDDPNKKISPWCGVALLCHRTYSPVCGYDDNFGYGKFDDVCHMLQVNCYWRYNFALVPSCRPIM</sequence>
<dbReference type="InterPro" id="IPR036058">
    <property type="entry name" value="Kazal_dom_sf"/>
</dbReference>
<dbReference type="RefSeq" id="XP_013165988.1">
    <property type="nucleotide sequence ID" value="XM_013310534.1"/>
</dbReference>
<organism evidence="2">
    <name type="scientific">Papilio xuthus</name>
    <name type="common">Asian swallowtail butterfly</name>
    <dbReference type="NCBI Taxonomy" id="66420"/>
    <lineage>
        <taxon>Eukaryota</taxon>
        <taxon>Metazoa</taxon>
        <taxon>Ecdysozoa</taxon>
        <taxon>Arthropoda</taxon>
        <taxon>Hexapoda</taxon>
        <taxon>Insecta</taxon>
        <taxon>Pterygota</taxon>
        <taxon>Neoptera</taxon>
        <taxon>Endopterygota</taxon>
        <taxon>Lepidoptera</taxon>
        <taxon>Glossata</taxon>
        <taxon>Ditrysia</taxon>
        <taxon>Papilionoidea</taxon>
        <taxon>Papilionidae</taxon>
        <taxon>Papilioninae</taxon>
        <taxon>Papilio</taxon>
    </lineage>
</organism>
<dbReference type="AlphaFoldDB" id="A0AAJ6Z625"/>
<gene>
    <name evidence="2" type="primary">LOC106116644</name>
</gene>
<feature type="signal peptide" evidence="1">
    <location>
        <begin position="1"/>
        <end position="19"/>
    </location>
</feature>
<dbReference type="SUPFAM" id="SSF100895">
    <property type="entry name" value="Kazal-type serine protease inhibitors"/>
    <property type="match status" value="1"/>
</dbReference>
<proteinExistence type="predicted"/>
<evidence type="ECO:0000256" key="1">
    <source>
        <dbReference type="SAM" id="SignalP"/>
    </source>
</evidence>
<dbReference type="Proteomes" id="UP000694872">
    <property type="component" value="Unplaced"/>
</dbReference>
<dbReference type="KEGG" id="pxu:106116644"/>
<accession>A0AAJ6Z625</accession>
<keyword evidence="1" id="KW-0732">Signal</keyword>
<feature type="chain" id="PRO_5042592211" evidence="1">
    <location>
        <begin position="20"/>
        <end position="181"/>
    </location>
</feature>
<name>A0AAJ6Z625_PAPXU</name>
<reference evidence="2" key="1">
    <citation type="submission" date="2025-08" db="UniProtKB">
        <authorList>
            <consortium name="RefSeq"/>
        </authorList>
    </citation>
    <scope>IDENTIFICATION</scope>
</reference>